<dbReference type="GO" id="GO:0045259">
    <property type="term" value="C:proton-transporting ATP synthase complex"/>
    <property type="evidence" value="ECO:0007669"/>
    <property type="project" value="UniProtKB-KW"/>
</dbReference>
<keyword evidence="13" id="KW-0496">Mitochondrion</keyword>
<evidence type="ECO:0000256" key="12">
    <source>
        <dbReference type="SAM" id="Phobius"/>
    </source>
</evidence>
<dbReference type="GO" id="GO:0005743">
    <property type="term" value="C:mitochondrial inner membrane"/>
    <property type="evidence" value="ECO:0007669"/>
    <property type="project" value="UniProtKB-SubCell"/>
</dbReference>
<evidence type="ECO:0000256" key="7">
    <source>
        <dbReference type="ARBA" id="ARBA00022989"/>
    </source>
</evidence>
<proteinExistence type="inferred from homology"/>
<evidence type="ECO:0000256" key="2">
    <source>
        <dbReference type="ARBA" id="ARBA00006810"/>
    </source>
</evidence>
<accession>A0A513X083</accession>
<gene>
    <name evidence="13" type="primary">ATP6</name>
</gene>
<dbReference type="PROSITE" id="PS00449">
    <property type="entry name" value="ATPASE_A"/>
    <property type="match status" value="1"/>
</dbReference>
<dbReference type="InterPro" id="IPR023011">
    <property type="entry name" value="ATP_synth_F0_asu_AS"/>
</dbReference>
<feature type="transmembrane region" description="Helical" evidence="12">
    <location>
        <begin position="195"/>
        <end position="220"/>
    </location>
</feature>
<reference evidence="13" key="1">
    <citation type="journal article" date="2019" name="Mar. Biol. Res.">
        <title>Mitochondrial gene rearrangement and phylogenetic relationships in the Amphilepidida and Ophiacanthida (Echinodermata, Ophiuroidea).</title>
        <authorList>
            <person name="Lee T."/>
            <person name="Bae Y.J."/>
            <person name="Shin S."/>
        </authorList>
    </citation>
    <scope>NUCLEOTIDE SEQUENCE</scope>
    <source>
        <tissue evidence="13">Gonad</tissue>
    </source>
</reference>
<dbReference type="InterPro" id="IPR035908">
    <property type="entry name" value="F0_ATP_A_sf"/>
</dbReference>
<comment type="similarity">
    <text evidence="2">Belongs to the ATPase A chain family.</text>
</comment>
<dbReference type="CDD" id="cd00310">
    <property type="entry name" value="ATP-synt_Fo_a_6"/>
    <property type="match status" value="1"/>
</dbReference>
<keyword evidence="8" id="KW-0406">Ion transport</keyword>
<keyword evidence="5 12" id="KW-0812">Transmembrane</keyword>
<evidence type="ECO:0000256" key="10">
    <source>
        <dbReference type="ARBA" id="ARBA00023310"/>
    </source>
</evidence>
<protein>
    <recommendedName>
        <fullName evidence="11">ATP synthase subunit a</fullName>
    </recommendedName>
</protein>
<dbReference type="PANTHER" id="PTHR11410:SF0">
    <property type="entry name" value="ATP SYNTHASE SUBUNIT A"/>
    <property type="match status" value="1"/>
</dbReference>
<evidence type="ECO:0000256" key="11">
    <source>
        <dbReference type="RuleBase" id="RU004450"/>
    </source>
</evidence>
<keyword evidence="9 12" id="KW-0472">Membrane</keyword>
<organism evidence="13">
    <name type="scientific">Ophioplocus japonicus</name>
    <dbReference type="NCBI Taxonomy" id="35056"/>
    <lineage>
        <taxon>Eukaryota</taxon>
        <taxon>Metazoa</taxon>
        <taxon>Echinodermata</taxon>
        <taxon>Eleutherozoa</taxon>
        <taxon>Asterozoa</taxon>
        <taxon>Ophiuroidea</taxon>
        <taxon>Myophiuroidea</taxon>
        <taxon>Metophiurida</taxon>
        <taxon>Ophintegrida</taxon>
        <taxon>Amphilepidida</taxon>
        <taxon>Ophiurina</taxon>
        <taxon>Ophiolepidina</taxon>
        <taxon>Ophiolepididae</taxon>
        <taxon>Ophioplocus</taxon>
    </lineage>
</organism>
<evidence type="ECO:0000313" key="13">
    <source>
        <dbReference type="EMBL" id="QDH07339.1"/>
    </source>
</evidence>
<comment type="subcellular location">
    <subcellularLocation>
        <location evidence="1">Membrane</location>
        <topology evidence="1">Multi-pass membrane protein</topology>
    </subcellularLocation>
    <subcellularLocation>
        <location evidence="11">Mitochondrion inner membrane</location>
        <topology evidence="11">Multi-pass membrane protein</topology>
    </subcellularLocation>
</comment>
<dbReference type="GO" id="GO:0046933">
    <property type="term" value="F:proton-transporting ATP synthase activity, rotational mechanism"/>
    <property type="evidence" value="ECO:0007669"/>
    <property type="project" value="TreeGrafter"/>
</dbReference>
<sequence>MTLNLNNIFNQFIPTKLFSLPLTLLGGLIMFSWLFFQTQSHWTPTRNNITNTTLETAFLNLLNSNNETQTQWSPYLLSIFTLCLTYNILSLIPYTFSQTSHLSITFSLSLPIWLSLQITGILTNWKSKLSHLLPQGTPIYLIPLMIIIETISLCIQPLTLGFRLGANLLAGHLLIFLCSCVVWEAINTSYLGPISFLLILMLLILEIAVACIQAAVFLILSKQYLTENTNE</sequence>
<dbReference type="CTD" id="4508"/>
<feature type="transmembrane region" description="Helical" evidence="12">
    <location>
        <begin position="164"/>
        <end position="183"/>
    </location>
</feature>
<evidence type="ECO:0000256" key="4">
    <source>
        <dbReference type="ARBA" id="ARBA00022547"/>
    </source>
</evidence>
<geneLocation type="mitochondrion" evidence="13"/>
<dbReference type="PANTHER" id="PTHR11410">
    <property type="entry name" value="ATP SYNTHASE SUBUNIT A"/>
    <property type="match status" value="1"/>
</dbReference>
<feature type="transmembrane region" description="Helical" evidence="12">
    <location>
        <begin position="17"/>
        <end position="36"/>
    </location>
</feature>
<dbReference type="GeneID" id="41042368"/>
<feature type="transmembrane region" description="Helical" evidence="12">
    <location>
        <begin position="75"/>
        <end position="96"/>
    </location>
</feature>
<keyword evidence="6" id="KW-0375">Hydrogen ion transport</keyword>
<dbReference type="RefSeq" id="YP_009680565.1">
    <property type="nucleotide sequence ID" value="NC_044109.1"/>
</dbReference>
<dbReference type="SUPFAM" id="SSF81336">
    <property type="entry name" value="F1F0 ATP synthase subunit A"/>
    <property type="match status" value="1"/>
</dbReference>
<evidence type="ECO:0000256" key="9">
    <source>
        <dbReference type="ARBA" id="ARBA00023136"/>
    </source>
</evidence>
<dbReference type="NCBIfam" id="TIGR01131">
    <property type="entry name" value="ATP_synt_6_or_A"/>
    <property type="match status" value="1"/>
</dbReference>
<dbReference type="Pfam" id="PF00119">
    <property type="entry name" value="ATP-synt_A"/>
    <property type="match status" value="1"/>
</dbReference>
<keyword evidence="4" id="KW-0138">CF(0)</keyword>
<keyword evidence="10" id="KW-0066">ATP synthesis</keyword>
<evidence type="ECO:0000256" key="5">
    <source>
        <dbReference type="ARBA" id="ARBA00022692"/>
    </source>
</evidence>
<dbReference type="PRINTS" id="PR00123">
    <property type="entry name" value="ATPASEA"/>
</dbReference>
<name>A0A513X083_9ECHI</name>
<evidence type="ECO:0000256" key="3">
    <source>
        <dbReference type="ARBA" id="ARBA00022448"/>
    </source>
</evidence>
<dbReference type="AlphaFoldDB" id="A0A513X083"/>
<keyword evidence="3" id="KW-0813">Transport</keyword>
<dbReference type="EMBL" id="MH424436">
    <property type="protein sequence ID" value="QDH07339.1"/>
    <property type="molecule type" value="Genomic_DNA"/>
</dbReference>
<dbReference type="InterPro" id="IPR045083">
    <property type="entry name" value="ATP_synth_F0_asu_bact/mt"/>
</dbReference>
<feature type="transmembrane region" description="Helical" evidence="12">
    <location>
        <begin position="137"/>
        <end position="158"/>
    </location>
</feature>
<evidence type="ECO:0000256" key="8">
    <source>
        <dbReference type="ARBA" id="ARBA00023065"/>
    </source>
</evidence>
<keyword evidence="7 12" id="KW-1133">Transmembrane helix</keyword>
<feature type="transmembrane region" description="Helical" evidence="12">
    <location>
        <begin position="102"/>
        <end position="125"/>
    </location>
</feature>
<evidence type="ECO:0000256" key="6">
    <source>
        <dbReference type="ARBA" id="ARBA00022781"/>
    </source>
</evidence>
<dbReference type="InterPro" id="IPR000568">
    <property type="entry name" value="ATP_synth_F0_asu"/>
</dbReference>
<evidence type="ECO:0000256" key="1">
    <source>
        <dbReference type="ARBA" id="ARBA00004141"/>
    </source>
</evidence>
<dbReference type="Gene3D" id="1.20.120.220">
    <property type="entry name" value="ATP synthase, F0 complex, subunit A"/>
    <property type="match status" value="1"/>
</dbReference>